<keyword evidence="2" id="KW-1185">Reference proteome</keyword>
<protein>
    <submittedName>
        <fullName evidence="1">Uncharacterized protein</fullName>
    </submittedName>
</protein>
<evidence type="ECO:0000313" key="1">
    <source>
        <dbReference type="EMBL" id="NUW41666.1"/>
    </source>
</evidence>
<dbReference type="Proteomes" id="UP000546126">
    <property type="component" value="Unassembled WGS sequence"/>
</dbReference>
<dbReference type="EMBL" id="JABWGO010000003">
    <property type="protein sequence ID" value="NUW41666.1"/>
    <property type="molecule type" value="Genomic_DNA"/>
</dbReference>
<name>A0A7Y6INW1_9ACTN</name>
<accession>A0A7Y6INW1</accession>
<gene>
    <name evidence="1" type="ORF">HT134_16200</name>
</gene>
<proteinExistence type="predicted"/>
<organism evidence="1 2">
    <name type="scientific">Nonomuraea rhodomycinica</name>
    <dbReference type="NCBI Taxonomy" id="1712872"/>
    <lineage>
        <taxon>Bacteria</taxon>
        <taxon>Bacillati</taxon>
        <taxon>Actinomycetota</taxon>
        <taxon>Actinomycetes</taxon>
        <taxon>Streptosporangiales</taxon>
        <taxon>Streptosporangiaceae</taxon>
        <taxon>Nonomuraea</taxon>
    </lineage>
</organism>
<dbReference type="RefSeq" id="WP_175601228.1">
    <property type="nucleotide sequence ID" value="NZ_JABWGO010000003.1"/>
</dbReference>
<dbReference type="Gene3D" id="2.30.110.10">
    <property type="entry name" value="Electron Transport, Fmn-binding Protein, Chain A"/>
    <property type="match status" value="1"/>
</dbReference>
<sequence length="159" mass="17553">MRRAIESVQLSAIGCVNQAAFWASRGRVVLYRFHGLSGVLLTVTGPDAPAGKTLSVSYLTDGDDYIVLASGTEIDELTALQTATCATAEFSPNRHVPIDITTLSDDAERASLLKRLLRHASLYQRHQIRRHYQFPIVRLTPHQKPIPQSSIAFSGIWVP</sequence>
<dbReference type="InterPro" id="IPR012349">
    <property type="entry name" value="Split_barrel_FMN-bd"/>
</dbReference>
<comment type="caution">
    <text evidence="1">The sequence shown here is derived from an EMBL/GenBank/DDBJ whole genome shotgun (WGS) entry which is preliminary data.</text>
</comment>
<evidence type="ECO:0000313" key="2">
    <source>
        <dbReference type="Proteomes" id="UP000546126"/>
    </source>
</evidence>
<reference evidence="1 2" key="1">
    <citation type="submission" date="2020-06" db="EMBL/GenBank/DDBJ databases">
        <authorList>
            <person name="Chanama M."/>
        </authorList>
    </citation>
    <scope>NUCLEOTIDE SEQUENCE [LARGE SCALE GENOMIC DNA]</scope>
    <source>
        <strain evidence="1 2">TBRC6557</strain>
    </source>
</reference>
<dbReference type="AlphaFoldDB" id="A0A7Y6INW1"/>